<reference evidence="2 3" key="1">
    <citation type="submission" date="2017-12" db="EMBL/GenBank/DDBJ databases">
        <title>Genomes of bacteria within cyanobacterial aggregates.</title>
        <authorList>
            <person name="Cai H."/>
        </authorList>
    </citation>
    <scope>NUCLEOTIDE SEQUENCE [LARGE SCALE GENOMIC DNA]</scope>
    <source>
        <strain evidence="2 3">TH16</strain>
    </source>
</reference>
<evidence type="ECO:0000313" key="2">
    <source>
        <dbReference type="EMBL" id="AUN31144.1"/>
    </source>
</evidence>
<protein>
    <recommendedName>
        <fullName evidence="1">PilZ domain-containing protein</fullName>
    </recommendedName>
</protein>
<dbReference type="Gene3D" id="2.40.10.220">
    <property type="entry name" value="predicted glycosyltransferase like domains"/>
    <property type="match status" value="1"/>
</dbReference>
<evidence type="ECO:0000259" key="1">
    <source>
        <dbReference type="Pfam" id="PF07238"/>
    </source>
</evidence>
<dbReference type="Proteomes" id="UP000234752">
    <property type="component" value="Chromosome eg_1"/>
</dbReference>
<name>A0A2K9NDG5_9PROT</name>
<dbReference type="RefSeq" id="WP_102112755.1">
    <property type="nucleotide sequence ID" value="NZ_BMGN01000011.1"/>
</dbReference>
<dbReference type="OrthoDB" id="7357863at2"/>
<feature type="domain" description="PilZ" evidence="1">
    <location>
        <begin position="72"/>
        <end position="149"/>
    </location>
</feature>
<dbReference type="InterPro" id="IPR009875">
    <property type="entry name" value="PilZ_domain"/>
</dbReference>
<dbReference type="AlphaFoldDB" id="A0A2K9NDG5"/>
<dbReference type="Pfam" id="PF07238">
    <property type="entry name" value="PilZ"/>
    <property type="match status" value="1"/>
</dbReference>
<dbReference type="KEGG" id="ncb:C0V82_13515"/>
<sequence length="150" mass="16409">MQVATMEPATTADGTGPIPDEVLNAKLIACWQAALNTDDPDESQRWVDMAEWLAHRDDEPAPTTRAKRPAGDRRRFPRVPVRSTALLTLDGRVIRGETVNLSRTGACFACAGPDGLEIGMQGVFSVRGWVEDRPALIVALDPGQVRLRFD</sequence>
<proteinExistence type="predicted"/>
<organism evidence="2 3">
    <name type="scientific">Niveispirillum cyanobacteriorum</name>
    <dbReference type="NCBI Taxonomy" id="1612173"/>
    <lineage>
        <taxon>Bacteria</taxon>
        <taxon>Pseudomonadati</taxon>
        <taxon>Pseudomonadota</taxon>
        <taxon>Alphaproteobacteria</taxon>
        <taxon>Rhodospirillales</taxon>
        <taxon>Azospirillaceae</taxon>
        <taxon>Niveispirillum</taxon>
    </lineage>
</organism>
<gene>
    <name evidence="2" type="ORF">C0V82_13515</name>
</gene>
<dbReference type="SUPFAM" id="SSF141371">
    <property type="entry name" value="PilZ domain-like"/>
    <property type="match status" value="1"/>
</dbReference>
<keyword evidence="3" id="KW-1185">Reference proteome</keyword>
<evidence type="ECO:0000313" key="3">
    <source>
        <dbReference type="Proteomes" id="UP000234752"/>
    </source>
</evidence>
<accession>A0A2K9NDG5</accession>
<dbReference type="EMBL" id="CP025611">
    <property type="protein sequence ID" value="AUN31144.1"/>
    <property type="molecule type" value="Genomic_DNA"/>
</dbReference>
<dbReference type="GO" id="GO:0035438">
    <property type="term" value="F:cyclic-di-GMP binding"/>
    <property type="evidence" value="ECO:0007669"/>
    <property type="project" value="InterPro"/>
</dbReference>